<accession>A0A4S1DSU7</accession>
<dbReference type="RefSeq" id="WP_135878418.1">
    <property type="nucleotide sequence ID" value="NZ_SRSO01000028.1"/>
</dbReference>
<dbReference type="OrthoDB" id="677272at2"/>
<gene>
    <name evidence="2" type="ORF">EM932_17045</name>
</gene>
<keyword evidence="1" id="KW-0812">Transmembrane</keyword>
<protein>
    <submittedName>
        <fullName evidence="2">OmpH family outer membrane protein</fullName>
    </submittedName>
</protein>
<dbReference type="Proteomes" id="UP000307602">
    <property type="component" value="Unassembled WGS sequence"/>
</dbReference>
<dbReference type="Gene3D" id="3.30.910.20">
    <property type="entry name" value="Skp domain"/>
    <property type="match status" value="1"/>
</dbReference>
<feature type="transmembrane region" description="Helical" evidence="1">
    <location>
        <begin position="7"/>
        <end position="27"/>
    </location>
</feature>
<evidence type="ECO:0000256" key="1">
    <source>
        <dbReference type="SAM" id="Phobius"/>
    </source>
</evidence>
<dbReference type="InterPro" id="IPR005632">
    <property type="entry name" value="Chaperone_Skp"/>
</dbReference>
<dbReference type="EMBL" id="SRSO01000028">
    <property type="protein sequence ID" value="TGV01066.1"/>
    <property type="molecule type" value="Genomic_DNA"/>
</dbReference>
<evidence type="ECO:0000313" key="2">
    <source>
        <dbReference type="EMBL" id="TGV01066.1"/>
    </source>
</evidence>
<dbReference type="SMART" id="SM00935">
    <property type="entry name" value="OmpH"/>
    <property type="match status" value="1"/>
</dbReference>
<reference evidence="2 3" key="1">
    <citation type="submission" date="2019-04" db="EMBL/GenBank/DDBJ databases">
        <authorList>
            <person name="Liu A."/>
        </authorList>
    </citation>
    <scope>NUCLEOTIDE SEQUENCE [LARGE SCALE GENOMIC DNA]</scope>
    <source>
        <strain evidence="2 3">RZ03</strain>
    </source>
</reference>
<dbReference type="Pfam" id="PF03938">
    <property type="entry name" value="OmpH"/>
    <property type="match status" value="1"/>
</dbReference>
<evidence type="ECO:0000313" key="3">
    <source>
        <dbReference type="Proteomes" id="UP000307602"/>
    </source>
</evidence>
<proteinExistence type="predicted"/>
<dbReference type="InterPro" id="IPR024930">
    <property type="entry name" value="Skp_dom_sf"/>
</dbReference>
<keyword evidence="1" id="KW-0472">Membrane</keyword>
<name>A0A4S1DSU7_9FLAO</name>
<keyword evidence="3" id="KW-1185">Reference proteome</keyword>
<dbReference type="SUPFAM" id="SSF111384">
    <property type="entry name" value="OmpH-like"/>
    <property type="match status" value="1"/>
</dbReference>
<dbReference type="AlphaFoldDB" id="A0A4S1DSU7"/>
<organism evidence="2 3">
    <name type="scientific">Flavivirga rizhaonensis</name>
    <dbReference type="NCBI Taxonomy" id="2559571"/>
    <lineage>
        <taxon>Bacteria</taxon>
        <taxon>Pseudomonadati</taxon>
        <taxon>Bacteroidota</taxon>
        <taxon>Flavobacteriia</taxon>
        <taxon>Flavobacteriales</taxon>
        <taxon>Flavobacteriaceae</taxon>
        <taxon>Flavivirga</taxon>
    </lineage>
</organism>
<sequence length="169" mass="19737">MTNLNRLTLSNTILIVIIIIVILINYLQFNNQKDIVYIDNIKLFNGFNMTKDIKVVEEAKIRKKGKELDSLYAIFQTIKDKENNNFKSLQQQIAYKSKAFQELQDNYSHNLSENIWNRLNNYIKEYAQTNNLKIILGTSGNGNVMFAQESIDLTDQILEFSNRKYEGNN</sequence>
<keyword evidence="1" id="KW-1133">Transmembrane helix</keyword>
<comment type="caution">
    <text evidence="2">The sequence shown here is derived from an EMBL/GenBank/DDBJ whole genome shotgun (WGS) entry which is preliminary data.</text>
</comment>
<dbReference type="GO" id="GO:0051082">
    <property type="term" value="F:unfolded protein binding"/>
    <property type="evidence" value="ECO:0007669"/>
    <property type="project" value="InterPro"/>
</dbReference>